<sequence>MKDTVDVSVRRSPRYGVFIGAGIVAGFAVGMVLWLIPADTSSLTTQFSPAAIVGLLMALCAAVGGFAGAVVALIVDRVGLKRARRYTVGAEYEPVERPVASSSAADAESSSAAAGAPTTADALAAAETDAAAEPEPAAAAPSAAPETAAGGAGGSEAGPADGAVRGAGGPSDMEE</sequence>
<keyword evidence="4" id="KW-1185">Reference proteome</keyword>
<feature type="transmembrane region" description="Helical" evidence="2">
    <location>
        <begin position="48"/>
        <end position="75"/>
    </location>
</feature>
<keyword evidence="2" id="KW-0472">Membrane</keyword>
<reference evidence="3 4" key="1">
    <citation type="submission" date="2020-01" db="EMBL/GenBank/DDBJ databases">
        <authorList>
            <person name="Deng T."/>
        </authorList>
    </citation>
    <scope>NUCLEOTIDE SEQUENCE [LARGE SCALE GENOMIC DNA]</scope>
    <source>
        <strain evidence="3 4">5221</strain>
    </source>
</reference>
<evidence type="ECO:0000313" key="3">
    <source>
        <dbReference type="EMBL" id="MYM18832.1"/>
    </source>
</evidence>
<comment type="caution">
    <text evidence="3">The sequence shown here is derived from an EMBL/GenBank/DDBJ whole genome shotgun (WGS) entry which is preliminary data.</text>
</comment>
<evidence type="ECO:0000256" key="1">
    <source>
        <dbReference type="SAM" id="MobiDB-lite"/>
    </source>
</evidence>
<organism evidence="3 4">
    <name type="scientific">Brevibacterium rongguiense</name>
    <dbReference type="NCBI Taxonomy" id="2695267"/>
    <lineage>
        <taxon>Bacteria</taxon>
        <taxon>Bacillati</taxon>
        <taxon>Actinomycetota</taxon>
        <taxon>Actinomycetes</taxon>
        <taxon>Micrococcales</taxon>
        <taxon>Brevibacteriaceae</taxon>
        <taxon>Brevibacterium</taxon>
    </lineage>
</organism>
<proteinExistence type="predicted"/>
<keyword evidence="2" id="KW-0812">Transmembrane</keyword>
<feature type="compositionally biased region" description="Low complexity" evidence="1">
    <location>
        <begin position="100"/>
        <end position="149"/>
    </location>
</feature>
<name>A0A6N9H579_9MICO</name>
<protein>
    <submittedName>
        <fullName evidence="3">Uncharacterized protein</fullName>
    </submittedName>
</protein>
<feature type="region of interest" description="Disordered" evidence="1">
    <location>
        <begin position="95"/>
        <end position="175"/>
    </location>
</feature>
<evidence type="ECO:0000256" key="2">
    <source>
        <dbReference type="SAM" id="Phobius"/>
    </source>
</evidence>
<dbReference type="Proteomes" id="UP000469215">
    <property type="component" value="Unassembled WGS sequence"/>
</dbReference>
<dbReference type="AlphaFoldDB" id="A0A6N9H579"/>
<keyword evidence="2" id="KW-1133">Transmembrane helix</keyword>
<feature type="transmembrane region" description="Helical" evidence="2">
    <location>
        <begin position="15"/>
        <end position="36"/>
    </location>
</feature>
<accession>A0A6N9H579</accession>
<evidence type="ECO:0000313" key="4">
    <source>
        <dbReference type="Proteomes" id="UP000469215"/>
    </source>
</evidence>
<dbReference type="EMBL" id="WWEQ01000005">
    <property type="protein sequence ID" value="MYM18832.1"/>
    <property type="molecule type" value="Genomic_DNA"/>
</dbReference>
<gene>
    <name evidence="3" type="ORF">GSY69_02255</name>
</gene>
<dbReference type="RefSeq" id="WP_160952269.1">
    <property type="nucleotide sequence ID" value="NZ_WWEQ01000005.1"/>
</dbReference>